<evidence type="ECO:0000259" key="6">
    <source>
        <dbReference type="Pfam" id="PF03668"/>
    </source>
</evidence>
<feature type="binding site" evidence="4">
    <location>
        <begin position="88"/>
        <end position="91"/>
    </location>
    <ligand>
        <name>GTP</name>
        <dbReference type="ChEBI" id="CHEBI:37565"/>
    </ligand>
</feature>
<proteinExistence type="inferred from homology"/>
<dbReference type="InterPro" id="IPR053931">
    <property type="entry name" value="RapZ_C"/>
</dbReference>
<dbReference type="InterPro" id="IPR005337">
    <property type="entry name" value="RapZ-like"/>
</dbReference>
<evidence type="ECO:0000256" key="3">
    <source>
        <dbReference type="ARBA" id="ARBA00023134"/>
    </source>
</evidence>
<reference evidence="8 9" key="1">
    <citation type="submission" date="2019-08" db="EMBL/GenBank/DDBJ databases">
        <title>In-depth cultivation of the pig gut microbiome towards novel bacterial diversity and tailored functional studies.</title>
        <authorList>
            <person name="Wylensek D."/>
            <person name="Hitch T.C.A."/>
            <person name="Clavel T."/>
        </authorList>
    </citation>
    <scope>NUCLEOTIDE SEQUENCE [LARGE SCALE GENOMIC DNA]</scope>
    <source>
        <strain evidence="8 9">WB03_NA08</strain>
    </source>
</reference>
<keyword evidence="9" id="KW-1185">Reference proteome</keyword>
<keyword evidence="3 4" id="KW-0342">GTP-binding</keyword>
<dbReference type="Pfam" id="PF03668">
    <property type="entry name" value="RapZ-like_N"/>
    <property type="match status" value="1"/>
</dbReference>
<dbReference type="InterPro" id="IPR027417">
    <property type="entry name" value="P-loop_NTPase"/>
</dbReference>
<name>A0A6N7VQE5_9ACTO</name>
<evidence type="ECO:0000259" key="7">
    <source>
        <dbReference type="Pfam" id="PF22740"/>
    </source>
</evidence>
<dbReference type="Gene3D" id="3.40.50.300">
    <property type="entry name" value="P-loop containing nucleotide triphosphate hydrolases"/>
    <property type="match status" value="1"/>
</dbReference>
<dbReference type="NCBIfam" id="NF003828">
    <property type="entry name" value="PRK05416.1"/>
    <property type="match status" value="1"/>
</dbReference>
<sequence length="313" mass="34698">MEAGQDPLTAPQGLPLLDQSGEAEPVPTPPEILIISGRSGAGRSQAANALEDLDWYVVDNIPPTLLPHLAGMMTSGGEGVHRLAAVVDVRGRNFFRDLEQVLDTLRDTGIPYRLVFLDADDSELVRRFDSSRRPHPLQGEGPLLEGLEAERQLLAPLKSRADEVIDTTNFSIHDLSRHMRGVIAGEGERPVMITVESFGFKHGVPLDADQVVDVRFLKNPYWVEELRHLTGRDEPVADYVMSQEGARHFAETYAELIDSAIPGYQRELKPFVTVAVGCTGGRHRSVAMSEHIAHALRERGHHVQVRHRDLGRK</sequence>
<dbReference type="EMBL" id="VULO01000004">
    <property type="protein sequence ID" value="MSS83979.1"/>
    <property type="molecule type" value="Genomic_DNA"/>
</dbReference>
<dbReference type="Proteomes" id="UP000470875">
    <property type="component" value="Unassembled WGS sequence"/>
</dbReference>
<comment type="caution">
    <text evidence="8">The sequence shown here is derived from an EMBL/GenBank/DDBJ whole genome shotgun (WGS) entry which is preliminary data.</text>
</comment>
<dbReference type="AlphaFoldDB" id="A0A6N7VQE5"/>
<feature type="binding site" evidence="4">
    <location>
        <begin position="37"/>
        <end position="44"/>
    </location>
    <ligand>
        <name>ATP</name>
        <dbReference type="ChEBI" id="CHEBI:30616"/>
    </ligand>
</feature>
<dbReference type="PIRSF" id="PIRSF005052">
    <property type="entry name" value="P-loopkin"/>
    <property type="match status" value="1"/>
</dbReference>
<feature type="region of interest" description="Disordered" evidence="5">
    <location>
        <begin position="1"/>
        <end position="28"/>
    </location>
</feature>
<evidence type="ECO:0000256" key="2">
    <source>
        <dbReference type="ARBA" id="ARBA00022840"/>
    </source>
</evidence>
<dbReference type="InterPro" id="IPR053930">
    <property type="entry name" value="RapZ-like_N"/>
</dbReference>
<evidence type="ECO:0000256" key="4">
    <source>
        <dbReference type="HAMAP-Rule" id="MF_00636"/>
    </source>
</evidence>
<organism evidence="8 9">
    <name type="scientific">Scrofimicrobium canadense</name>
    <dbReference type="NCBI Taxonomy" id="2652290"/>
    <lineage>
        <taxon>Bacteria</taxon>
        <taxon>Bacillati</taxon>
        <taxon>Actinomycetota</taxon>
        <taxon>Actinomycetes</taxon>
        <taxon>Actinomycetales</taxon>
        <taxon>Actinomycetaceae</taxon>
        <taxon>Scrofimicrobium</taxon>
    </lineage>
</organism>
<feature type="domain" description="RapZ C-terminal" evidence="7">
    <location>
        <begin position="192"/>
        <end position="310"/>
    </location>
</feature>
<protein>
    <submittedName>
        <fullName evidence="8">RNase adapter RapZ</fullName>
    </submittedName>
</protein>
<dbReference type="RefSeq" id="WP_154544058.1">
    <property type="nucleotide sequence ID" value="NZ_VULO01000004.1"/>
</dbReference>
<evidence type="ECO:0000256" key="1">
    <source>
        <dbReference type="ARBA" id="ARBA00022741"/>
    </source>
</evidence>
<dbReference type="Pfam" id="PF22740">
    <property type="entry name" value="PapZ_C"/>
    <property type="match status" value="1"/>
</dbReference>
<keyword evidence="2 4" id="KW-0067">ATP-binding</keyword>
<accession>A0A6N7VQE5</accession>
<dbReference type="PANTHER" id="PTHR30448:SF0">
    <property type="entry name" value="RNASE ADAPTER PROTEIN RAPZ"/>
    <property type="match status" value="1"/>
</dbReference>
<evidence type="ECO:0000313" key="8">
    <source>
        <dbReference type="EMBL" id="MSS83979.1"/>
    </source>
</evidence>
<dbReference type="PANTHER" id="PTHR30448">
    <property type="entry name" value="RNASE ADAPTER PROTEIN RAPZ"/>
    <property type="match status" value="1"/>
</dbReference>
<dbReference type="HAMAP" id="MF_00636">
    <property type="entry name" value="RapZ_like"/>
    <property type="match status" value="1"/>
</dbReference>
<evidence type="ECO:0000256" key="5">
    <source>
        <dbReference type="SAM" id="MobiDB-lite"/>
    </source>
</evidence>
<keyword evidence="1 4" id="KW-0547">Nucleotide-binding</keyword>
<dbReference type="GO" id="GO:0005524">
    <property type="term" value="F:ATP binding"/>
    <property type="evidence" value="ECO:0007669"/>
    <property type="project" value="UniProtKB-UniRule"/>
</dbReference>
<evidence type="ECO:0000313" key="9">
    <source>
        <dbReference type="Proteomes" id="UP000470875"/>
    </source>
</evidence>
<gene>
    <name evidence="8" type="primary">rapZ</name>
    <name evidence="8" type="ORF">FYJ24_04200</name>
</gene>
<dbReference type="SUPFAM" id="SSF52540">
    <property type="entry name" value="P-loop containing nucleoside triphosphate hydrolases"/>
    <property type="match status" value="1"/>
</dbReference>
<feature type="domain" description="RapZ-like N-terminal" evidence="6">
    <location>
        <begin position="31"/>
        <end position="186"/>
    </location>
</feature>
<dbReference type="GO" id="GO:0005525">
    <property type="term" value="F:GTP binding"/>
    <property type="evidence" value="ECO:0007669"/>
    <property type="project" value="UniProtKB-UniRule"/>
</dbReference>